<evidence type="ECO:0000256" key="1">
    <source>
        <dbReference type="SAM" id="SignalP"/>
    </source>
</evidence>
<evidence type="ECO:0000259" key="2">
    <source>
        <dbReference type="Pfam" id="PF14534"/>
    </source>
</evidence>
<dbReference type="Gene3D" id="3.10.450.50">
    <property type="match status" value="1"/>
</dbReference>
<feature type="domain" description="DUF4440" evidence="2">
    <location>
        <begin position="30"/>
        <end position="137"/>
    </location>
</feature>
<gene>
    <name evidence="3" type="ORF">K0B96_02640</name>
</gene>
<evidence type="ECO:0000313" key="4">
    <source>
        <dbReference type="Proteomes" id="UP000825051"/>
    </source>
</evidence>
<dbReference type="SUPFAM" id="SSF54427">
    <property type="entry name" value="NTF2-like"/>
    <property type="match status" value="1"/>
</dbReference>
<dbReference type="Proteomes" id="UP000825051">
    <property type="component" value="Chromosome"/>
</dbReference>
<dbReference type="RefSeq" id="WP_220163525.1">
    <property type="nucleotide sequence ID" value="NZ_CP080507.1"/>
</dbReference>
<sequence length="151" mass="16465">MRRLFAVLAAACVFAASVCAAAPDSIAAQIRTADAARVRATMRADVTQLAPLLSSALTYGYADGRVQSKDEYLAAVSAQRMRYESYDYEEMNVTPLVADAAVATGRVLASVALGSQHTHMRIRFLAVWRREEGTWRLVAYQSSLADTSDKQ</sequence>
<protein>
    <submittedName>
        <fullName evidence="3">Nuclear transport factor 2 family protein</fullName>
    </submittedName>
</protein>
<keyword evidence="1" id="KW-0732">Signal</keyword>
<dbReference type="Pfam" id="PF14534">
    <property type="entry name" value="DUF4440"/>
    <property type="match status" value="1"/>
</dbReference>
<dbReference type="KEGG" id="ole:K0B96_02640"/>
<dbReference type="EMBL" id="CP080507">
    <property type="protein sequence ID" value="QYM79533.1"/>
    <property type="molecule type" value="Genomic_DNA"/>
</dbReference>
<feature type="chain" id="PRO_5034558136" evidence="1">
    <location>
        <begin position="22"/>
        <end position="151"/>
    </location>
</feature>
<dbReference type="InterPro" id="IPR032710">
    <property type="entry name" value="NTF2-like_dom_sf"/>
</dbReference>
<name>A0A8F9TXG0_9BACT</name>
<feature type="signal peptide" evidence="1">
    <location>
        <begin position="1"/>
        <end position="21"/>
    </location>
</feature>
<reference evidence="3" key="1">
    <citation type="submission" date="2021-08" db="EMBL/GenBank/DDBJ databases">
        <title>Genome of a novel bacterium of the phylum Verrucomicrobia, Oleiharenicola sp. KSB-15.</title>
        <authorList>
            <person name="Chung J.-H."/>
            <person name="Ahn J.-H."/>
            <person name="Yoon Y."/>
            <person name="Kim D.-Y."/>
            <person name="An S.-H."/>
            <person name="Park I."/>
            <person name="Yeon J."/>
        </authorList>
    </citation>
    <scope>NUCLEOTIDE SEQUENCE</scope>
    <source>
        <strain evidence="3">KSB-15</strain>
    </source>
</reference>
<dbReference type="AlphaFoldDB" id="A0A8F9TXG0"/>
<evidence type="ECO:0000313" key="3">
    <source>
        <dbReference type="EMBL" id="QYM79533.1"/>
    </source>
</evidence>
<dbReference type="InterPro" id="IPR027843">
    <property type="entry name" value="DUF4440"/>
</dbReference>
<keyword evidence="4" id="KW-1185">Reference proteome</keyword>
<organism evidence="3 4">
    <name type="scientific">Horticoccus luteus</name>
    <dbReference type="NCBI Taxonomy" id="2862869"/>
    <lineage>
        <taxon>Bacteria</taxon>
        <taxon>Pseudomonadati</taxon>
        <taxon>Verrucomicrobiota</taxon>
        <taxon>Opitutia</taxon>
        <taxon>Opitutales</taxon>
        <taxon>Opitutaceae</taxon>
        <taxon>Horticoccus</taxon>
    </lineage>
</organism>
<proteinExistence type="predicted"/>
<accession>A0A8F9TXG0</accession>